<keyword evidence="3" id="KW-1003">Cell membrane</keyword>
<organism evidence="9 10">
    <name type="scientific">Pseudomonas turukhanskensis</name>
    <dbReference type="NCBI Taxonomy" id="1806536"/>
    <lineage>
        <taxon>Bacteria</taxon>
        <taxon>Pseudomonadati</taxon>
        <taxon>Pseudomonadota</taxon>
        <taxon>Gammaproteobacteria</taxon>
        <taxon>Pseudomonadales</taxon>
        <taxon>Pseudomonadaceae</taxon>
        <taxon>Pseudomonas</taxon>
    </lineage>
</organism>
<feature type="transmembrane region" description="Helical" evidence="8">
    <location>
        <begin position="280"/>
        <end position="300"/>
    </location>
</feature>
<comment type="subcellular location">
    <subcellularLocation>
        <location evidence="1">Cell membrane</location>
        <topology evidence="1">Multi-pass membrane protein</topology>
    </subcellularLocation>
</comment>
<evidence type="ECO:0000256" key="2">
    <source>
        <dbReference type="ARBA" id="ARBA00006939"/>
    </source>
</evidence>
<feature type="transmembrane region" description="Helical" evidence="8">
    <location>
        <begin position="220"/>
        <end position="242"/>
    </location>
</feature>
<evidence type="ECO:0000256" key="5">
    <source>
        <dbReference type="ARBA" id="ARBA00022833"/>
    </source>
</evidence>
<dbReference type="Pfam" id="PF02535">
    <property type="entry name" value="Zip"/>
    <property type="match status" value="1"/>
</dbReference>
<feature type="transmembrane region" description="Helical" evidence="8">
    <location>
        <begin position="191"/>
        <end position="213"/>
    </location>
</feature>
<comment type="similarity">
    <text evidence="2">Belongs to the ZIP transporter (TC 2.A.5) family.</text>
</comment>
<dbReference type="RefSeq" id="WP_271195413.1">
    <property type="nucleotide sequence ID" value="NZ_BSFN01000005.1"/>
</dbReference>
<accession>A0A9W6K5L1</accession>
<evidence type="ECO:0000256" key="4">
    <source>
        <dbReference type="ARBA" id="ARBA00022692"/>
    </source>
</evidence>
<comment type="caution">
    <text evidence="9">The sequence shown here is derived from an EMBL/GenBank/DDBJ whole genome shotgun (WGS) entry which is preliminary data.</text>
</comment>
<dbReference type="EMBL" id="BSFN01000005">
    <property type="protein sequence ID" value="GLK89222.1"/>
    <property type="molecule type" value="Genomic_DNA"/>
</dbReference>
<evidence type="ECO:0000256" key="1">
    <source>
        <dbReference type="ARBA" id="ARBA00004651"/>
    </source>
</evidence>
<evidence type="ECO:0000313" key="9">
    <source>
        <dbReference type="EMBL" id="GLK89222.1"/>
    </source>
</evidence>
<keyword evidence="5" id="KW-0862">Zinc</keyword>
<name>A0A9W6K5L1_9PSED</name>
<protein>
    <submittedName>
        <fullName evidence="9">ZIP family metal transporter</fullName>
    </submittedName>
</protein>
<evidence type="ECO:0000256" key="3">
    <source>
        <dbReference type="ARBA" id="ARBA00022475"/>
    </source>
</evidence>
<dbReference type="GO" id="GO:0005886">
    <property type="term" value="C:plasma membrane"/>
    <property type="evidence" value="ECO:0007669"/>
    <property type="project" value="UniProtKB-SubCell"/>
</dbReference>
<keyword evidence="7 8" id="KW-0472">Membrane</keyword>
<evidence type="ECO:0000313" key="10">
    <source>
        <dbReference type="Proteomes" id="UP001143328"/>
    </source>
</evidence>
<sequence length="301" mass="30475">MPVSLHSLSTFGGKSLRRSLGVAIVLAGGVLLFRQAEALLLAHPHLWRALQGGMLCSLGTALGALPVLLLRRVAASVADGIMGAGVGVMLAATSFSLILPGLDAARALGYGELAATALVSGAVFVGAIALFAAGQLLPQTPMVHELPAEKTLPVITPKVVLFVVAIVLHNIPEGMAVGLSFGAGTHAADALTMGIALQNVPEGLIIALVLVAAGMSRVKATVIGVASGLVEPLFAVICAWLVGLSEILLPWGLSLAAGAMLFVITHEIIPELHRKGNGTYASLGLASGFCLMMLLGAALAG</sequence>
<dbReference type="PANTHER" id="PTHR11040">
    <property type="entry name" value="ZINC/IRON TRANSPORTER"/>
    <property type="match status" value="1"/>
</dbReference>
<keyword evidence="6 8" id="KW-1133">Transmembrane helix</keyword>
<proteinExistence type="inferred from homology"/>
<feature type="transmembrane region" description="Helical" evidence="8">
    <location>
        <begin position="114"/>
        <end position="133"/>
    </location>
</feature>
<reference evidence="9" key="2">
    <citation type="submission" date="2023-01" db="EMBL/GenBank/DDBJ databases">
        <authorList>
            <person name="Sun Q."/>
            <person name="Evtushenko L."/>
        </authorList>
    </citation>
    <scope>NUCLEOTIDE SEQUENCE</scope>
    <source>
        <strain evidence="9">VKM B-2935</strain>
    </source>
</reference>
<keyword evidence="4 8" id="KW-0812">Transmembrane</keyword>
<feature type="transmembrane region" description="Helical" evidence="8">
    <location>
        <begin position="248"/>
        <end position="268"/>
    </location>
</feature>
<gene>
    <name evidence="9" type="ORF">GCM10017655_22840</name>
</gene>
<reference evidence="9" key="1">
    <citation type="journal article" date="2014" name="Int. J. Syst. Evol. Microbiol.">
        <title>Complete genome sequence of Corynebacterium casei LMG S-19264T (=DSM 44701T), isolated from a smear-ripened cheese.</title>
        <authorList>
            <consortium name="US DOE Joint Genome Institute (JGI-PGF)"/>
            <person name="Walter F."/>
            <person name="Albersmeier A."/>
            <person name="Kalinowski J."/>
            <person name="Ruckert C."/>
        </authorList>
    </citation>
    <scope>NUCLEOTIDE SEQUENCE</scope>
    <source>
        <strain evidence="9">VKM B-2935</strain>
    </source>
</reference>
<dbReference type="InterPro" id="IPR003689">
    <property type="entry name" value="ZIP"/>
</dbReference>
<feature type="transmembrane region" description="Helical" evidence="8">
    <location>
        <begin position="81"/>
        <end position="102"/>
    </location>
</feature>
<dbReference type="PANTHER" id="PTHR11040:SF211">
    <property type="entry name" value="ZINC TRANSPORTER ZIP11"/>
    <property type="match status" value="1"/>
</dbReference>
<dbReference type="Proteomes" id="UP001143328">
    <property type="component" value="Unassembled WGS sequence"/>
</dbReference>
<feature type="transmembrane region" description="Helical" evidence="8">
    <location>
        <begin position="48"/>
        <end position="69"/>
    </location>
</feature>
<evidence type="ECO:0000256" key="8">
    <source>
        <dbReference type="SAM" id="Phobius"/>
    </source>
</evidence>
<evidence type="ECO:0000256" key="7">
    <source>
        <dbReference type="ARBA" id="ARBA00023136"/>
    </source>
</evidence>
<dbReference type="GO" id="GO:0005385">
    <property type="term" value="F:zinc ion transmembrane transporter activity"/>
    <property type="evidence" value="ECO:0007669"/>
    <property type="project" value="TreeGrafter"/>
</dbReference>
<evidence type="ECO:0000256" key="6">
    <source>
        <dbReference type="ARBA" id="ARBA00022989"/>
    </source>
</evidence>
<dbReference type="AlphaFoldDB" id="A0A9W6K5L1"/>
<feature type="transmembrane region" description="Helical" evidence="8">
    <location>
        <begin position="154"/>
        <end position="171"/>
    </location>
</feature>
<keyword evidence="10" id="KW-1185">Reference proteome</keyword>